<keyword evidence="4 9" id="KW-0472">Membrane</keyword>
<dbReference type="InParanoid" id="A0A6P8HF12"/>
<dbReference type="Pfam" id="PF01391">
    <property type="entry name" value="Collagen"/>
    <property type="match status" value="1"/>
</dbReference>
<keyword evidence="9" id="KW-1133">Transmembrane helix</keyword>
<accession>A0A6P8HF12</accession>
<evidence type="ECO:0000256" key="1">
    <source>
        <dbReference type="ARBA" id="ARBA00004236"/>
    </source>
</evidence>
<keyword evidence="7" id="KW-0393">Immunoglobulin domain</keyword>
<evidence type="ECO:0000256" key="5">
    <source>
        <dbReference type="ARBA" id="ARBA00023157"/>
    </source>
</evidence>
<keyword evidence="2" id="KW-1003">Cell membrane</keyword>
<dbReference type="Proteomes" id="UP000515163">
    <property type="component" value="Unplaced"/>
</dbReference>
<keyword evidence="9" id="KW-0812">Transmembrane</keyword>
<evidence type="ECO:0000256" key="6">
    <source>
        <dbReference type="ARBA" id="ARBA00023180"/>
    </source>
</evidence>
<dbReference type="GO" id="GO:0098609">
    <property type="term" value="P:cell-cell adhesion"/>
    <property type="evidence" value="ECO:0007669"/>
    <property type="project" value="TreeGrafter"/>
</dbReference>
<dbReference type="InterPro" id="IPR008160">
    <property type="entry name" value="Collagen"/>
</dbReference>
<dbReference type="Pfam" id="PF13927">
    <property type="entry name" value="Ig_3"/>
    <property type="match status" value="2"/>
</dbReference>
<dbReference type="Gene3D" id="2.60.40.10">
    <property type="entry name" value="Immunoglobulins"/>
    <property type="match status" value="3"/>
</dbReference>
<feature type="transmembrane region" description="Helical" evidence="9">
    <location>
        <begin position="12"/>
        <end position="34"/>
    </location>
</feature>
<dbReference type="OrthoDB" id="26719at2759"/>
<evidence type="ECO:0000313" key="12">
    <source>
        <dbReference type="RefSeq" id="XP_031553598.1"/>
    </source>
</evidence>
<evidence type="ECO:0000256" key="3">
    <source>
        <dbReference type="ARBA" id="ARBA00022737"/>
    </source>
</evidence>
<keyword evidence="3" id="KW-0677">Repeat</keyword>
<feature type="domain" description="Ig-like" evidence="10">
    <location>
        <begin position="348"/>
        <end position="433"/>
    </location>
</feature>
<gene>
    <name evidence="12" type="primary">LOC116290654</name>
</gene>
<dbReference type="InterPro" id="IPR003599">
    <property type="entry name" value="Ig_sub"/>
</dbReference>
<feature type="region of interest" description="Disordered" evidence="8">
    <location>
        <begin position="126"/>
        <end position="169"/>
    </location>
</feature>
<dbReference type="FunFam" id="2.60.40.10:FF:000005">
    <property type="entry name" value="Neuronal cell adhesion molecule"/>
    <property type="match status" value="1"/>
</dbReference>
<protein>
    <submittedName>
        <fullName evidence="12">Peroxidasin-like protein</fullName>
    </submittedName>
</protein>
<dbReference type="FunFam" id="2.60.40.10:FF:000032">
    <property type="entry name" value="palladin isoform X1"/>
    <property type="match status" value="1"/>
</dbReference>
<evidence type="ECO:0000256" key="8">
    <source>
        <dbReference type="SAM" id="MobiDB-lite"/>
    </source>
</evidence>
<feature type="domain" description="Ig-like" evidence="10">
    <location>
        <begin position="171"/>
        <end position="255"/>
    </location>
</feature>
<dbReference type="InterPro" id="IPR036056">
    <property type="entry name" value="Fibrinogen-like_C"/>
</dbReference>
<evidence type="ECO:0000313" key="11">
    <source>
        <dbReference type="Proteomes" id="UP000515163"/>
    </source>
</evidence>
<organism evidence="11 12">
    <name type="scientific">Actinia tenebrosa</name>
    <name type="common">Australian red waratah sea anemone</name>
    <dbReference type="NCBI Taxonomy" id="6105"/>
    <lineage>
        <taxon>Eukaryota</taxon>
        <taxon>Metazoa</taxon>
        <taxon>Cnidaria</taxon>
        <taxon>Anthozoa</taxon>
        <taxon>Hexacorallia</taxon>
        <taxon>Actiniaria</taxon>
        <taxon>Actiniidae</taxon>
        <taxon>Actinia</taxon>
    </lineage>
</organism>
<dbReference type="PANTHER" id="PTHR44170:SF6">
    <property type="entry name" value="CONTACTIN"/>
    <property type="match status" value="1"/>
</dbReference>
<dbReference type="Pfam" id="PF07679">
    <property type="entry name" value="I-set"/>
    <property type="match status" value="1"/>
</dbReference>
<evidence type="ECO:0000256" key="2">
    <source>
        <dbReference type="ARBA" id="ARBA00022475"/>
    </source>
</evidence>
<keyword evidence="5" id="KW-1015">Disulfide bond</keyword>
<reference evidence="12" key="1">
    <citation type="submission" date="2025-08" db="UniProtKB">
        <authorList>
            <consortium name="RefSeq"/>
        </authorList>
    </citation>
    <scope>IDENTIFICATION</scope>
    <source>
        <tissue evidence="12">Tentacle</tissue>
    </source>
</reference>
<dbReference type="GO" id="GO:0005886">
    <property type="term" value="C:plasma membrane"/>
    <property type="evidence" value="ECO:0007669"/>
    <property type="project" value="UniProtKB-SubCell"/>
</dbReference>
<proteinExistence type="predicted"/>
<dbReference type="InterPro" id="IPR003598">
    <property type="entry name" value="Ig_sub2"/>
</dbReference>
<evidence type="ECO:0000256" key="9">
    <source>
        <dbReference type="SAM" id="Phobius"/>
    </source>
</evidence>
<dbReference type="InterPro" id="IPR013783">
    <property type="entry name" value="Ig-like_fold"/>
</dbReference>
<dbReference type="SUPFAM" id="SSF56496">
    <property type="entry name" value="Fibrinogen C-terminal domain-like"/>
    <property type="match status" value="1"/>
</dbReference>
<dbReference type="KEGG" id="aten:116290654"/>
<feature type="domain" description="Ig-like" evidence="10">
    <location>
        <begin position="259"/>
        <end position="345"/>
    </location>
</feature>
<dbReference type="SMART" id="SM00408">
    <property type="entry name" value="IGc2"/>
    <property type="match status" value="3"/>
</dbReference>
<dbReference type="InterPro" id="IPR013098">
    <property type="entry name" value="Ig_I-set"/>
</dbReference>
<dbReference type="AlphaFoldDB" id="A0A6P8HF12"/>
<dbReference type="RefSeq" id="XP_031553598.1">
    <property type="nucleotide sequence ID" value="XM_031697738.1"/>
</dbReference>
<evidence type="ECO:0000256" key="7">
    <source>
        <dbReference type="ARBA" id="ARBA00023319"/>
    </source>
</evidence>
<dbReference type="Gene3D" id="2.60.120.1000">
    <property type="match status" value="1"/>
</dbReference>
<keyword evidence="6" id="KW-0325">Glycoprotein</keyword>
<dbReference type="PANTHER" id="PTHR44170">
    <property type="entry name" value="PROTEIN SIDEKICK"/>
    <property type="match status" value="1"/>
</dbReference>
<evidence type="ECO:0000259" key="10">
    <source>
        <dbReference type="PROSITE" id="PS50835"/>
    </source>
</evidence>
<dbReference type="GeneID" id="116290654"/>
<keyword evidence="11" id="KW-1185">Reference proteome</keyword>
<evidence type="ECO:0000256" key="4">
    <source>
        <dbReference type="ARBA" id="ARBA00023136"/>
    </source>
</evidence>
<dbReference type="SUPFAM" id="SSF48726">
    <property type="entry name" value="Immunoglobulin"/>
    <property type="match status" value="3"/>
</dbReference>
<dbReference type="InterPro" id="IPR007110">
    <property type="entry name" value="Ig-like_dom"/>
</dbReference>
<dbReference type="SMART" id="SM00409">
    <property type="entry name" value="IG"/>
    <property type="match status" value="3"/>
</dbReference>
<sequence>METPKTLQRRDKLHNTLTIVISILALTLSSITFIKNEYRYSSLAETIGILDKKSQDYAVCLESLKLKSYHHALKTKRQATQGDIDFPTDEEMRQNIDKEIKRQVHIFMNNLHKIYSVQNEKLVIVGAKGEPGPPGQKGSKGERGPRGKKGVKGPPSEKGQKGEAGVSVAAPSITIPPKAKTVHLGKTVTFSCTAEGLPTPIVTWYRMSGALPSGNHEIYSNGSLVIRSVRKGDEGIYTCLANNILGEAKEFVSFNIILPVEFVQRPKNRVVKEGSIAEIYCKAQGFPQPVISWYKGNQTDRGEKLDTNSDRITFVKAVSQDSGIYTCIAKNIVNQVQAKAEFLVVENIRFTLLPPARTKAHVSQTVSIDCQGHSGKMVAKISWTRNDGRLINKHQVLPNGTLVLNVSSKTDAGEYICIASNPLASINSTLVLDVYVRSCSEWKMTGATRNGDYFINTDVPGGVEGLKVYCDMEYRKGAGVTVIGHDSEMRTLVEGFPYPGSYVRNINYTSASEQQINSIIKASANCEQFIKYECLNSVLLWHGLSYGWWVSRDGQKMDYWGGSSPGTWKCACGITDTCQGGFGCNCDANDGKWREDSGLLNDRSTLPVSQLRFGDTGNPREEKGFHTLGKLKCYGIA</sequence>
<dbReference type="PROSITE" id="PS50835">
    <property type="entry name" value="IG_LIKE"/>
    <property type="match status" value="3"/>
</dbReference>
<dbReference type="InterPro" id="IPR036179">
    <property type="entry name" value="Ig-like_dom_sf"/>
</dbReference>
<comment type="subcellular location">
    <subcellularLocation>
        <location evidence="1">Cell membrane</location>
    </subcellularLocation>
</comment>
<name>A0A6P8HF12_ACTTE</name>